<keyword evidence="2" id="KW-1185">Reference proteome</keyword>
<dbReference type="AlphaFoldDB" id="A0A0R3UH47"/>
<protein>
    <submittedName>
        <fullName evidence="1">Uncharacterized protein</fullName>
    </submittedName>
</protein>
<dbReference type="EMBL" id="UXSR01005279">
    <property type="protein sequence ID" value="VDD80616.1"/>
    <property type="molecule type" value="Genomic_DNA"/>
</dbReference>
<reference evidence="1 2" key="1">
    <citation type="submission" date="2018-10" db="EMBL/GenBank/DDBJ databases">
        <authorList>
            <consortium name="Pathogen Informatics"/>
        </authorList>
    </citation>
    <scope>NUCLEOTIDE SEQUENCE [LARGE SCALE GENOMIC DNA]</scope>
</reference>
<proteinExistence type="predicted"/>
<accession>A0A0R3UH47</accession>
<name>A0A0R3UH47_MESCO</name>
<gene>
    <name evidence="1" type="ORF">MCOS_LOCUS6619</name>
</gene>
<organism evidence="1 2">
    <name type="scientific">Mesocestoides corti</name>
    <name type="common">Flatworm</name>
    <dbReference type="NCBI Taxonomy" id="53468"/>
    <lineage>
        <taxon>Eukaryota</taxon>
        <taxon>Metazoa</taxon>
        <taxon>Spiralia</taxon>
        <taxon>Lophotrochozoa</taxon>
        <taxon>Platyhelminthes</taxon>
        <taxon>Cestoda</taxon>
        <taxon>Eucestoda</taxon>
        <taxon>Cyclophyllidea</taxon>
        <taxon>Mesocestoididae</taxon>
        <taxon>Mesocestoides</taxon>
    </lineage>
</organism>
<evidence type="ECO:0000313" key="1">
    <source>
        <dbReference type="EMBL" id="VDD80616.1"/>
    </source>
</evidence>
<sequence length="184" mass="20149">MLRWSVRWRTETRLSVGTTLAQRCALGLGRGALPSGTTPSPLKSHQRMVFAVVVSSRCTHVRGGRGGDRHGCWGAGLARLTSPARCAGLSRDRKLWVHDFASQLTMPQWDEDGEAAAVPSTPAETNYHPGLCTLKSCFEAKLPSSIDDATPHGHPGSNVKADKIDSGSNVWFYWQTWKRLPSRP</sequence>
<dbReference type="Proteomes" id="UP000267029">
    <property type="component" value="Unassembled WGS sequence"/>
</dbReference>
<evidence type="ECO:0000313" key="2">
    <source>
        <dbReference type="Proteomes" id="UP000267029"/>
    </source>
</evidence>